<dbReference type="WBParaSite" id="Gr19_v10_g6731.t1">
    <property type="protein sequence ID" value="Gr19_v10_g6731.t1"/>
    <property type="gene ID" value="Gr19_v10_g6731"/>
</dbReference>
<evidence type="ECO:0000259" key="1">
    <source>
        <dbReference type="Pfam" id="PF03114"/>
    </source>
</evidence>
<accession>A0A914I582</accession>
<dbReference type="SUPFAM" id="SSF103657">
    <property type="entry name" value="BAR/IMD domain-like"/>
    <property type="match status" value="1"/>
</dbReference>
<feature type="domain" description="BAR" evidence="1">
    <location>
        <begin position="61"/>
        <end position="208"/>
    </location>
</feature>
<keyword evidence="2" id="KW-1185">Reference proteome</keyword>
<dbReference type="AlphaFoldDB" id="A0A914I582"/>
<organism evidence="2 3">
    <name type="scientific">Globodera rostochiensis</name>
    <name type="common">Golden nematode worm</name>
    <name type="synonym">Heterodera rostochiensis</name>
    <dbReference type="NCBI Taxonomy" id="31243"/>
    <lineage>
        <taxon>Eukaryota</taxon>
        <taxon>Metazoa</taxon>
        <taxon>Ecdysozoa</taxon>
        <taxon>Nematoda</taxon>
        <taxon>Chromadorea</taxon>
        <taxon>Rhabditida</taxon>
        <taxon>Tylenchina</taxon>
        <taxon>Tylenchomorpha</taxon>
        <taxon>Tylenchoidea</taxon>
        <taxon>Heteroderidae</taxon>
        <taxon>Heteroderinae</taxon>
        <taxon>Globodera</taxon>
    </lineage>
</organism>
<evidence type="ECO:0000313" key="2">
    <source>
        <dbReference type="Proteomes" id="UP000887572"/>
    </source>
</evidence>
<name>A0A914I582_GLORO</name>
<sequence length="211" mass="24570">MGQSKSKAMPDYEAPLRQKIQLLYNIRDFATEIVSATTEVIDAFNVPGPDPKRTHNVAIGLAAYLSVHGTNCSPFFEEYGKFLLFMRAGYDKISREQAIFHQKVVDKVIEPFEKWLTVDYKHMHEQIMELRERAKRQHIAATNFAKKKGIDRMIAYELTNREFQLQLGIVKLQLGKLEKIREAHNSYLRQLIEAMDDYNDRISKILEQHAK</sequence>
<dbReference type="Pfam" id="PF03114">
    <property type="entry name" value="BAR"/>
    <property type="match status" value="1"/>
</dbReference>
<dbReference type="GO" id="GO:0005737">
    <property type="term" value="C:cytoplasm"/>
    <property type="evidence" value="ECO:0007669"/>
    <property type="project" value="InterPro"/>
</dbReference>
<dbReference type="InterPro" id="IPR027267">
    <property type="entry name" value="AH/BAR_dom_sf"/>
</dbReference>
<dbReference type="Gene3D" id="1.20.1270.60">
    <property type="entry name" value="Arfaptin homology (AH) domain/BAR domain"/>
    <property type="match status" value="1"/>
</dbReference>
<evidence type="ECO:0000313" key="3">
    <source>
        <dbReference type="WBParaSite" id="Gr19_v10_g6731.t1"/>
    </source>
</evidence>
<reference evidence="3" key="1">
    <citation type="submission" date="2022-11" db="UniProtKB">
        <authorList>
            <consortium name="WormBaseParasite"/>
        </authorList>
    </citation>
    <scope>IDENTIFICATION</scope>
</reference>
<dbReference type="Proteomes" id="UP000887572">
    <property type="component" value="Unplaced"/>
</dbReference>
<protein>
    <submittedName>
        <fullName evidence="3">BAR domain-containing protein</fullName>
    </submittedName>
</protein>
<proteinExistence type="predicted"/>
<dbReference type="InterPro" id="IPR004148">
    <property type="entry name" value="BAR_dom"/>
</dbReference>